<keyword evidence="2" id="KW-0722">Serine protease inhibitor</keyword>
<feature type="region of interest" description="Disordered" evidence="3">
    <location>
        <begin position="444"/>
        <end position="469"/>
    </location>
</feature>
<dbReference type="InParanoid" id="A0A6L2PR13"/>
<reference evidence="6" key="1">
    <citation type="submission" date="2020-01" db="EMBL/GenBank/DDBJ databases">
        <title>Draft genome sequence of the Termite Coptotermes fromosanus.</title>
        <authorList>
            <person name="Itakura S."/>
            <person name="Yosikawa Y."/>
            <person name="Umezawa K."/>
        </authorList>
    </citation>
    <scope>NUCLEOTIDE SEQUENCE [LARGE SCALE GENOMIC DNA]</scope>
</reference>
<comment type="caution">
    <text evidence="5">The sequence shown here is derived from an EMBL/GenBank/DDBJ whole genome shotgun (WGS) entry which is preliminary data.</text>
</comment>
<feature type="compositionally biased region" description="Polar residues" evidence="3">
    <location>
        <begin position="450"/>
        <end position="462"/>
    </location>
</feature>
<evidence type="ECO:0000259" key="4">
    <source>
        <dbReference type="Pfam" id="PF00079"/>
    </source>
</evidence>
<keyword evidence="1" id="KW-0646">Protease inhibitor</keyword>
<dbReference type="PANTHER" id="PTHR11461">
    <property type="entry name" value="SERINE PROTEASE INHIBITOR, SERPIN"/>
    <property type="match status" value="1"/>
</dbReference>
<feature type="compositionally biased region" description="Basic and acidic residues" evidence="3">
    <location>
        <begin position="251"/>
        <end position="352"/>
    </location>
</feature>
<dbReference type="PANTHER" id="PTHR11461:SF292">
    <property type="entry name" value="SERPIN 100A"/>
    <property type="match status" value="1"/>
</dbReference>
<dbReference type="OrthoDB" id="10063692at2759"/>
<dbReference type="Pfam" id="PF00079">
    <property type="entry name" value="Serpin"/>
    <property type="match status" value="1"/>
</dbReference>
<gene>
    <name evidence="5" type="ORF">Cfor_05070</name>
</gene>
<dbReference type="InterPro" id="IPR036186">
    <property type="entry name" value="Serpin_sf"/>
</dbReference>
<evidence type="ECO:0000313" key="5">
    <source>
        <dbReference type="EMBL" id="GFG35061.1"/>
    </source>
</evidence>
<organism evidence="5 6">
    <name type="scientific">Coptotermes formosanus</name>
    <name type="common">Formosan subterranean termite</name>
    <dbReference type="NCBI Taxonomy" id="36987"/>
    <lineage>
        <taxon>Eukaryota</taxon>
        <taxon>Metazoa</taxon>
        <taxon>Ecdysozoa</taxon>
        <taxon>Arthropoda</taxon>
        <taxon>Hexapoda</taxon>
        <taxon>Insecta</taxon>
        <taxon>Pterygota</taxon>
        <taxon>Neoptera</taxon>
        <taxon>Polyneoptera</taxon>
        <taxon>Dictyoptera</taxon>
        <taxon>Blattodea</taxon>
        <taxon>Blattoidea</taxon>
        <taxon>Termitoidae</taxon>
        <taxon>Rhinotermitidae</taxon>
        <taxon>Coptotermes</taxon>
    </lineage>
</organism>
<feature type="non-terminal residue" evidence="5">
    <location>
        <position position="1"/>
    </location>
</feature>
<dbReference type="SUPFAM" id="SSF56574">
    <property type="entry name" value="Serpins"/>
    <property type="match status" value="1"/>
</dbReference>
<accession>A0A6L2PR13</accession>
<evidence type="ECO:0000256" key="2">
    <source>
        <dbReference type="ARBA" id="ARBA00022900"/>
    </source>
</evidence>
<dbReference type="AlphaFoldDB" id="A0A6L2PR13"/>
<dbReference type="Proteomes" id="UP000502823">
    <property type="component" value="Unassembled WGS sequence"/>
</dbReference>
<dbReference type="GO" id="GO:0004867">
    <property type="term" value="F:serine-type endopeptidase inhibitor activity"/>
    <property type="evidence" value="ECO:0007669"/>
    <property type="project" value="UniProtKB-KW"/>
</dbReference>
<dbReference type="GO" id="GO:0005615">
    <property type="term" value="C:extracellular space"/>
    <property type="evidence" value="ECO:0007669"/>
    <property type="project" value="InterPro"/>
</dbReference>
<sequence>GYVDLESNLAFSPLGYSVLLAILAEGARGDTRDQLVNALHLPEDPQLSRSAYKAVLGRLNERNSATHPEFRNWFYIYKNFSVEPHYKAILQENYLTEVKDVDRLDKDAVKEEAGSMEASEPAPAAGDALVPEVNIRGVKPEKSDVDESMAPQKLVESVLPEKMKEVMPEKNEEGDQIPDKVEDTISLSETEEIMQVSDEEPAKKNQEGPLKIVLPIPFPEKLKLRKMFDEREASPSGAVLTMQEEMLGSQKETEKGDDKNRDEQIETEKTDDVKGIESMGEKMEIPSDTKIEDKMEEIKDTIKNDNVKENDKMEVMKDEKMEAVKDDKVEAMKDDKMETMKDDKMEAMKDDKMEEMETDKTETMNEEAVANEKENERTDSMVEGMKIEVIKDDIKKDETAMEDNEKNTEGLMAGAVSLDPVNEKKEAMIAVDRKARRLYLPRLRRRSLQSDDVTSSISSNNIVRKDTKR</sequence>
<dbReference type="EMBL" id="BLKM01011979">
    <property type="protein sequence ID" value="GFG35061.1"/>
    <property type="molecule type" value="Genomic_DNA"/>
</dbReference>
<evidence type="ECO:0000256" key="3">
    <source>
        <dbReference type="SAM" id="MobiDB-lite"/>
    </source>
</evidence>
<feature type="region of interest" description="Disordered" evidence="3">
    <location>
        <begin position="233"/>
        <end position="385"/>
    </location>
</feature>
<protein>
    <recommendedName>
        <fullName evidence="4">Serpin domain-containing protein</fullName>
    </recommendedName>
</protein>
<evidence type="ECO:0000256" key="1">
    <source>
        <dbReference type="ARBA" id="ARBA00022690"/>
    </source>
</evidence>
<name>A0A6L2PR13_COPFO</name>
<dbReference type="InterPro" id="IPR042178">
    <property type="entry name" value="Serpin_sf_1"/>
</dbReference>
<dbReference type="Gene3D" id="3.30.497.10">
    <property type="entry name" value="Antithrombin, subunit I, domain 2"/>
    <property type="match status" value="1"/>
</dbReference>
<keyword evidence="6" id="KW-1185">Reference proteome</keyword>
<dbReference type="InterPro" id="IPR000215">
    <property type="entry name" value="Serpin_fam"/>
</dbReference>
<feature type="domain" description="Serpin" evidence="4">
    <location>
        <begin position="6"/>
        <end position="110"/>
    </location>
</feature>
<proteinExistence type="predicted"/>
<dbReference type="InterPro" id="IPR023796">
    <property type="entry name" value="Serpin_dom"/>
</dbReference>
<feature type="compositionally biased region" description="Basic and acidic residues" evidence="3">
    <location>
        <begin position="370"/>
        <end position="385"/>
    </location>
</feature>
<evidence type="ECO:0000313" key="6">
    <source>
        <dbReference type="Proteomes" id="UP000502823"/>
    </source>
</evidence>